<protein>
    <recommendedName>
        <fullName evidence="4">SMODS and SLOG-associating 2TM effector domain-containing protein</fullName>
    </recommendedName>
</protein>
<accession>A0ABS3T6J5</accession>
<keyword evidence="1" id="KW-0472">Membrane</keyword>
<gene>
    <name evidence="2" type="ORF">J4050_12075</name>
</gene>
<keyword evidence="3" id="KW-1185">Reference proteome</keyword>
<keyword evidence="1" id="KW-1133">Transmembrane helix</keyword>
<evidence type="ECO:0000256" key="1">
    <source>
        <dbReference type="SAM" id="Phobius"/>
    </source>
</evidence>
<feature type="transmembrane region" description="Helical" evidence="1">
    <location>
        <begin position="449"/>
        <end position="468"/>
    </location>
</feature>
<feature type="transmembrane region" description="Helical" evidence="1">
    <location>
        <begin position="297"/>
        <end position="313"/>
    </location>
</feature>
<evidence type="ECO:0000313" key="2">
    <source>
        <dbReference type="EMBL" id="MBO3117491.1"/>
    </source>
</evidence>
<reference evidence="2 3" key="1">
    <citation type="submission" date="2021-03" db="EMBL/GenBank/DDBJ databases">
        <title>Winogradskyella sp. nov., isolated from costal sediment.</title>
        <authorList>
            <person name="Gao C."/>
        </authorList>
    </citation>
    <scope>NUCLEOTIDE SEQUENCE [LARGE SCALE GENOMIC DNA]</scope>
    <source>
        <strain evidence="2 3">DF17</strain>
    </source>
</reference>
<dbReference type="SUPFAM" id="SSF102405">
    <property type="entry name" value="MCP/YpsA-like"/>
    <property type="match status" value="1"/>
</dbReference>
<evidence type="ECO:0000313" key="3">
    <source>
        <dbReference type="Proteomes" id="UP000676776"/>
    </source>
</evidence>
<name>A0ABS3T6J5_9FLAO</name>
<organism evidence="2 3">
    <name type="scientific">Winogradskyella pelagia</name>
    <dbReference type="NCBI Taxonomy" id="2819984"/>
    <lineage>
        <taxon>Bacteria</taxon>
        <taxon>Pseudomonadati</taxon>
        <taxon>Bacteroidota</taxon>
        <taxon>Flavobacteriia</taxon>
        <taxon>Flavobacteriales</taxon>
        <taxon>Flavobacteriaceae</taxon>
        <taxon>Winogradskyella</taxon>
    </lineage>
</organism>
<keyword evidence="1" id="KW-0812">Transmembrane</keyword>
<dbReference type="EMBL" id="JAGEVF010000010">
    <property type="protein sequence ID" value="MBO3117491.1"/>
    <property type="molecule type" value="Genomic_DNA"/>
</dbReference>
<evidence type="ECO:0008006" key="4">
    <source>
        <dbReference type="Google" id="ProtNLM"/>
    </source>
</evidence>
<feature type="transmembrane region" description="Helical" evidence="1">
    <location>
        <begin position="418"/>
        <end position="437"/>
    </location>
</feature>
<feature type="transmembrane region" description="Helical" evidence="1">
    <location>
        <begin position="268"/>
        <end position="285"/>
    </location>
</feature>
<dbReference type="Gene3D" id="3.40.50.450">
    <property type="match status" value="1"/>
</dbReference>
<comment type="caution">
    <text evidence="2">The sequence shown here is derived from an EMBL/GenBank/DDBJ whole genome shotgun (WGS) entry which is preliminary data.</text>
</comment>
<proteinExistence type="predicted"/>
<sequence>MNKMPITVGIIGHRDAVIKKDHEKAFLDLLNSIYNKFPNSPITLFSQLAAGADMWAARLFVKHGDENNRDYRLFVPLPMPIEDYMKDFSPEERIEFEVLVQKSDRCFELDNSDNNLDLKYRNGGKFVADSTMILVALFDGKENNLTGGTADIVYYKKNGVFKNDLDKTLSSSTGIVVELWCSREKSSNAENISLQLANVYKNYIKGRVIEKTLKKVDFGNRIYSKLKTKIEANSNTLYPNEPTSKKQNFLKLSYGLWDSCAEYYQKKYFLNLKLLSVFGLLLLVFFEIYRKETTDEFYPLVIIALAIAIFVIYQKIRGKNEHLYYIENRILAESIRVQFFWNKAGIQEQVTKYILRIHKKEYNWINAILNAIQGLSYQPSTRDSIDFDGIEKYWITDQKEFFHSALLKLDKRRNFHRYLTGSLVGFSLLIFIAIFSIELTGDYRAIEPSLIMVISILIGCFILIKGYYEKRGFNQISNQYELMLNVFKATESKINLINKSDLPKDEKEKRIKNLFFLAGKEALVEKGNWYSIFKDKELELEGI</sequence>
<dbReference type="Proteomes" id="UP000676776">
    <property type="component" value="Unassembled WGS sequence"/>
</dbReference>